<proteinExistence type="predicted"/>
<protein>
    <submittedName>
        <fullName evidence="2">Putative phospholipid-transporting ATPase VD</fullName>
    </submittedName>
</protein>
<dbReference type="AlphaFoldDB" id="A0A1D1XW88"/>
<feature type="non-terminal residue" evidence="2">
    <location>
        <position position="1"/>
    </location>
</feature>
<sequence length="218" mass="24138">AERPPDEAVALEAGAEGQLEDAVAPPDAALRLQVGQLVPHAAARRVAEPLQRPPRRLHVLLRQPQVPLHLLQHSLRHRRHAHVLERPLEVRYVAAATSAAAALLLLLPVGAPDAQEEAPQQGLEEEELLRHRQHQRAQRGDVGLERLAGHLQEIPTHRQPLPSLPVLPHVHASEAPVVPSLVGAHHLLALMPRSVVRVANRKRKMWAERELFSVTKII</sequence>
<reference evidence="2" key="1">
    <citation type="submission" date="2015-07" db="EMBL/GenBank/DDBJ databases">
        <title>Transcriptome Assembly of Anthurium amnicola.</title>
        <authorList>
            <person name="Suzuki J."/>
        </authorList>
    </citation>
    <scope>NUCLEOTIDE SEQUENCE</scope>
</reference>
<accession>A0A1D1XW88</accession>
<evidence type="ECO:0000313" key="2">
    <source>
        <dbReference type="EMBL" id="JAT46655.1"/>
    </source>
</evidence>
<dbReference type="EMBL" id="GDJX01021281">
    <property type="protein sequence ID" value="JAT46655.1"/>
    <property type="molecule type" value="Transcribed_RNA"/>
</dbReference>
<feature type="region of interest" description="Disordered" evidence="1">
    <location>
        <begin position="1"/>
        <end position="20"/>
    </location>
</feature>
<gene>
    <name evidence="2" type="primary">ATP10D_1</name>
    <name evidence="2" type="ORF">g.27514</name>
</gene>
<name>A0A1D1XW88_9ARAE</name>
<organism evidence="2">
    <name type="scientific">Anthurium amnicola</name>
    <dbReference type="NCBI Taxonomy" id="1678845"/>
    <lineage>
        <taxon>Eukaryota</taxon>
        <taxon>Viridiplantae</taxon>
        <taxon>Streptophyta</taxon>
        <taxon>Embryophyta</taxon>
        <taxon>Tracheophyta</taxon>
        <taxon>Spermatophyta</taxon>
        <taxon>Magnoliopsida</taxon>
        <taxon>Liliopsida</taxon>
        <taxon>Araceae</taxon>
        <taxon>Pothoideae</taxon>
        <taxon>Potheae</taxon>
        <taxon>Anthurium</taxon>
    </lineage>
</organism>
<evidence type="ECO:0000256" key="1">
    <source>
        <dbReference type="SAM" id="MobiDB-lite"/>
    </source>
</evidence>